<dbReference type="PROSITE" id="PS50853">
    <property type="entry name" value="FN3"/>
    <property type="match status" value="1"/>
</dbReference>
<dbReference type="CDD" id="cd00063">
    <property type="entry name" value="FN3"/>
    <property type="match status" value="1"/>
</dbReference>
<evidence type="ECO:0000259" key="1">
    <source>
        <dbReference type="PROSITE" id="PS50853"/>
    </source>
</evidence>
<dbReference type="Gene3D" id="2.60.40.10">
    <property type="entry name" value="Immunoglobulins"/>
    <property type="match status" value="1"/>
</dbReference>
<dbReference type="SUPFAM" id="SSF55486">
    <property type="entry name" value="Metalloproteases ('zincins'), catalytic domain"/>
    <property type="match status" value="1"/>
</dbReference>
<dbReference type="EMBL" id="DWUP01000128">
    <property type="protein sequence ID" value="HJD53235.1"/>
    <property type="molecule type" value="Genomic_DNA"/>
</dbReference>
<protein>
    <submittedName>
        <fullName evidence="2">Fibronectin type III domain-containing protein</fullName>
    </submittedName>
</protein>
<dbReference type="InterPro" id="IPR013783">
    <property type="entry name" value="Ig-like_fold"/>
</dbReference>
<reference evidence="2" key="2">
    <citation type="submission" date="2021-04" db="EMBL/GenBank/DDBJ databases">
        <authorList>
            <person name="Gilroy R."/>
        </authorList>
    </citation>
    <scope>NUCLEOTIDE SEQUENCE</scope>
    <source>
        <strain evidence="2">MalCec1-1739</strain>
    </source>
</reference>
<comment type="caution">
    <text evidence="2">The sequence shown here is derived from an EMBL/GenBank/DDBJ whole genome shotgun (WGS) entry which is preliminary data.</text>
</comment>
<name>A0A9D2UIU6_9BACT</name>
<organism evidence="2 3">
    <name type="scientific">Candidatus Avibacteroides avistercoris</name>
    <dbReference type="NCBI Taxonomy" id="2840690"/>
    <lineage>
        <taxon>Bacteria</taxon>
        <taxon>Pseudomonadati</taxon>
        <taxon>Bacteroidota</taxon>
        <taxon>Bacteroidia</taxon>
        <taxon>Bacteroidales</taxon>
        <taxon>Bacteroidaceae</taxon>
        <taxon>Bacteroidaceae incertae sedis</taxon>
        <taxon>Candidatus Avibacteroides</taxon>
    </lineage>
</organism>
<gene>
    <name evidence="2" type="ORF">IAA93_05880</name>
</gene>
<dbReference type="Pfam" id="PF05547">
    <property type="entry name" value="Peptidase_M6"/>
    <property type="match status" value="1"/>
</dbReference>
<feature type="domain" description="Fibronectin type-III" evidence="1">
    <location>
        <begin position="226"/>
        <end position="320"/>
    </location>
</feature>
<dbReference type="InterPro" id="IPR003961">
    <property type="entry name" value="FN3_dom"/>
</dbReference>
<dbReference type="InterPro" id="IPR008757">
    <property type="entry name" value="Peptidase_M6-like_domain"/>
</dbReference>
<dbReference type="AlphaFoldDB" id="A0A9D2UIU6"/>
<dbReference type="Proteomes" id="UP000787625">
    <property type="component" value="Unassembled WGS sequence"/>
</dbReference>
<dbReference type="GO" id="GO:0006508">
    <property type="term" value="P:proteolysis"/>
    <property type="evidence" value="ECO:0007669"/>
    <property type="project" value="InterPro"/>
</dbReference>
<proteinExistence type="predicted"/>
<reference evidence="2" key="1">
    <citation type="journal article" date="2021" name="PeerJ">
        <title>Extensive microbial diversity within the chicken gut microbiome revealed by metagenomics and culture.</title>
        <authorList>
            <person name="Gilroy R."/>
            <person name="Ravi A."/>
            <person name="Getino M."/>
            <person name="Pursley I."/>
            <person name="Horton D.L."/>
            <person name="Alikhan N.F."/>
            <person name="Baker D."/>
            <person name="Gharbi K."/>
            <person name="Hall N."/>
            <person name="Watson M."/>
            <person name="Adriaenssens E.M."/>
            <person name="Foster-Nyarko E."/>
            <person name="Jarju S."/>
            <person name="Secka A."/>
            <person name="Antonio M."/>
            <person name="Oren A."/>
            <person name="Chaudhuri R.R."/>
            <person name="La Ragione R."/>
            <person name="Hildebrand F."/>
            <person name="Pallen M.J."/>
        </authorList>
    </citation>
    <scope>NUCLEOTIDE SEQUENCE</scope>
    <source>
        <strain evidence="2">MalCec1-1739</strain>
    </source>
</reference>
<dbReference type="InterPro" id="IPR036116">
    <property type="entry name" value="FN3_sf"/>
</dbReference>
<evidence type="ECO:0000313" key="3">
    <source>
        <dbReference type="Proteomes" id="UP000787625"/>
    </source>
</evidence>
<dbReference type="PANTHER" id="PTHR41775">
    <property type="entry name" value="SECRETED PROTEIN-RELATED"/>
    <property type="match status" value="1"/>
</dbReference>
<dbReference type="PANTHER" id="PTHR41775:SF1">
    <property type="entry name" value="PEPTIDASE M6-LIKE DOMAIN-CONTAINING PROTEIN"/>
    <property type="match status" value="1"/>
</dbReference>
<evidence type="ECO:0000313" key="2">
    <source>
        <dbReference type="EMBL" id="HJD53235.1"/>
    </source>
</evidence>
<sequence>MDDFNANSVDLRFDVGPHGTFVHEFGHVLGLADHYATDSYVSSLGIDPGQWDTMASGSYNGNMHRPPLFSAYERAELGWLDYTDLGMSADTISVLPALDESNMAYRVAVPGDDDEYYVIENRRQRGWDAGLPGHGMLLWHIDADDRIWRQNVVNNDPDHQRVDIVEADGRAGMMSYDGDTFPGTSGVTGVTLHSWGGTSLMDIGYINEREDTIRILLNDVDFTLPAPGGLMAVDVDDDAFRLVWDDAADVTSYALEVSVADSHGDFSVLPEYDNLSITNTDTYDITGLEPATTYRVGLRACLAGYVSEPATIDIVTTNSVFGGDVPAGLKAADITPTGFTAVWDEMAGATDYLISLLQYEYASQTVSRGYDFDDRGEGMPDSWEATAGQYDSSFGWYGRSAPSLDMTRDGQYLSVEYEGTMIERLSMWCRSSAGRNKLRIDVNTPEGWTALSEVDVPVAGSVVEVPVGVMGSVRLVFECAGGYMAIDDVYAVCRDVTRSTVPEYDGLSTAGQTSFTFEGLDEGGIYAFTVRGTDGTEQSDDSAECVVRLDYITGLDGIRPSSSDGRAVIYDMQGRMMHGGVLPRGIYIIKQDGRPARKVVVR</sequence>
<dbReference type="Pfam" id="PF00041">
    <property type="entry name" value="fn3"/>
    <property type="match status" value="1"/>
</dbReference>
<dbReference type="SMART" id="SM00060">
    <property type="entry name" value="FN3"/>
    <property type="match status" value="2"/>
</dbReference>
<dbReference type="GO" id="GO:0008233">
    <property type="term" value="F:peptidase activity"/>
    <property type="evidence" value="ECO:0007669"/>
    <property type="project" value="InterPro"/>
</dbReference>
<dbReference type="SUPFAM" id="SSF49265">
    <property type="entry name" value="Fibronectin type III"/>
    <property type="match status" value="1"/>
</dbReference>
<accession>A0A9D2UIU6</accession>